<proteinExistence type="predicted"/>
<dbReference type="EMBL" id="GBHO01007854">
    <property type="protein sequence ID" value="JAG35750.1"/>
    <property type="molecule type" value="Transcribed_RNA"/>
</dbReference>
<sequence length="113" mass="12960">MSRKKIMNLKVLQAWFYEECLLVIQEMSSFSMAPVIPVTPKLSIRRKEELLCAKTNQTNRLHAERSQLPQCIRRDTGIASLKGKSLQQAAMEWKKPVSSSSETLILPDRMEVL</sequence>
<accession>A0A0A9YRV4</accession>
<gene>
    <name evidence="2" type="primary">NFS1_1</name>
    <name evidence="1" type="synonym">NFS1_0</name>
    <name evidence="1" type="ORF">CM83_35861</name>
    <name evidence="2" type="ORF">CM83_35862</name>
</gene>
<dbReference type="EMBL" id="GBHO01007852">
    <property type="protein sequence ID" value="JAG35752.1"/>
    <property type="molecule type" value="Transcribed_RNA"/>
</dbReference>
<protein>
    <submittedName>
        <fullName evidence="2">Cysteine desulfurase, mitochondrial</fullName>
    </submittedName>
</protein>
<organism evidence="2">
    <name type="scientific">Lygus hesperus</name>
    <name type="common">Western plant bug</name>
    <dbReference type="NCBI Taxonomy" id="30085"/>
    <lineage>
        <taxon>Eukaryota</taxon>
        <taxon>Metazoa</taxon>
        <taxon>Ecdysozoa</taxon>
        <taxon>Arthropoda</taxon>
        <taxon>Hexapoda</taxon>
        <taxon>Insecta</taxon>
        <taxon>Pterygota</taxon>
        <taxon>Neoptera</taxon>
        <taxon>Paraneoptera</taxon>
        <taxon>Hemiptera</taxon>
        <taxon>Heteroptera</taxon>
        <taxon>Panheteroptera</taxon>
        <taxon>Cimicomorpha</taxon>
        <taxon>Miridae</taxon>
        <taxon>Mirini</taxon>
        <taxon>Lygus</taxon>
    </lineage>
</organism>
<reference evidence="2" key="1">
    <citation type="journal article" date="2014" name="PLoS ONE">
        <title>Transcriptome-Based Identification of ABC Transporters in the Western Tarnished Plant Bug Lygus hesperus.</title>
        <authorList>
            <person name="Hull J.J."/>
            <person name="Chaney K."/>
            <person name="Geib S.M."/>
            <person name="Fabrick J.A."/>
            <person name="Brent C.S."/>
            <person name="Walsh D."/>
            <person name="Lavine L.C."/>
        </authorList>
    </citation>
    <scope>NUCLEOTIDE SEQUENCE</scope>
</reference>
<evidence type="ECO:0000313" key="2">
    <source>
        <dbReference type="EMBL" id="JAG35752.1"/>
    </source>
</evidence>
<name>A0A0A9YRV4_LYGHE</name>
<evidence type="ECO:0000313" key="1">
    <source>
        <dbReference type="EMBL" id="JAG35750.1"/>
    </source>
</evidence>
<reference evidence="2" key="2">
    <citation type="submission" date="2014-07" db="EMBL/GenBank/DDBJ databases">
        <authorList>
            <person name="Hull J."/>
        </authorList>
    </citation>
    <scope>NUCLEOTIDE SEQUENCE</scope>
</reference>
<dbReference type="AlphaFoldDB" id="A0A0A9YRV4"/>